<feature type="transmembrane region" description="Helical" evidence="5">
    <location>
        <begin position="244"/>
        <end position="265"/>
    </location>
</feature>
<dbReference type="PANTHER" id="PTHR23503">
    <property type="entry name" value="SOLUTE CARRIER FAMILY 2"/>
    <property type="match status" value="1"/>
</dbReference>
<dbReference type="InterPro" id="IPR005828">
    <property type="entry name" value="MFS_sugar_transport-like"/>
</dbReference>
<feature type="transmembrane region" description="Helical" evidence="5">
    <location>
        <begin position="114"/>
        <end position="132"/>
    </location>
</feature>
<feature type="transmembrane region" description="Helical" evidence="5">
    <location>
        <begin position="183"/>
        <end position="200"/>
    </location>
</feature>
<evidence type="ECO:0000259" key="6">
    <source>
        <dbReference type="PROSITE" id="PS50850"/>
    </source>
</evidence>
<dbReference type="GO" id="GO:0015149">
    <property type="term" value="F:hexose transmembrane transporter activity"/>
    <property type="evidence" value="ECO:0007669"/>
    <property type="project" value="TreeGrafter"/>
</dbReference>
<evidence type="ECO:0000256" key="4">
    <source>
        <dbReference type="ARBA" id="ARBA00023136"/>
    </source>
</evidence>
<feature type="transmembrane region" description="Helical" evidence="5">
    <location>
        <begin position="152"/>
        <end position="174"/>
    </location>
</feature>
<proteinExistence type="predicted"/>
<evidence type="ECO:0000256" key="2">
    <source>
        <dbReference type="ARBA" id="ARBA00022692"/>
    </source>
</evidence>
<dbReference type="SUPFAM" id="SSF103473">
    <property type="entry name" value="MFS general substrate transporter"/>
    <property type="match status" value="1"/>
</dbReference>
<keyword evidence="3 5" id="KW-1133">Transmembrane helix</keyword>
<dbReference type="InterPro" id="IPR045263">
    <property type="entry name" value="GLUT"/>
</dbReference>
<protein>
    <submittedName>
        <fullName evidence="8">Major facilitator superfamily (MFS) profile domain-containing protein</fullName>
    </submittedName>
</protein>
<dbReference type="PROSITE" id="PS50850">
    <property type="entry name" value="MFS"/>
    <property type="match status" value="1"/>
</dbReference>
<dbReference type="Gene3D" id="1.20.1250.20">
    <property type="entry name" value="MFS general substrate transporter like domains"/>
    <property type="match status" value="1"/>
</dbReference>
<dbReference type="InterPro" id="IPR020846">
    <property type="entry name" value="MFS_dom"/>
</dbReference>
<dbReference type="AlphaFoldDB" id="A0A914YDH0"/>
<keyword evidence="4 5" id="KW-0472">Membrane</keyword>
<name>A0A914YDH0_9BILA</name>
<dbReference type="WBParaSite" id="PSU_v2.g16794.t1">
    <property type="protein sequence ID" value="PSU_v2.g16794.t1"/>
    <property type="gene ID" value="PSU_v2.g16794"/>
</dbReference>
<sequence length="363" mass="40391">MQYTQVFQAFSTLCGLVLGSETLIPVGFIRFEFLQIIGIIPTIIFIFVLWRLPPTPFRIVDTLTKNNGATEKKLAKSVKFYYGSEDYIDCVKSEAFGRWNIGTKSNWSELKESNNLKGLIIGTLAAVSYSFTADDLIDSYSNQILHSSGEKFSELFTVIYGVILLITSIIGAFLADKFGRKRLIIYGLMATGFFNILAMIGDSTDWTFIEVIGFGLTKAAIGFGAGAPAWFLTSELVSPRITHLCQTISTGSLLTASGFSSFVYLPLSTHIGIWSLFILAILPAFFVAIILILFLPETKDKPYGEIKWILMNNVFSGLTEESGQHRWRKLRRESEPVIHRKSGTVPSYGTTPTTTSIQDLKVF</sequence>
<keyword evidence="7" id="KW-1185">Reference proteome</keyword>
<dbReference type="PROSITE" id="PS00216">
    <property type="entry name" value="SUGAR_TRANSPORT_1"/>
    <property type="match status" value="1"/>
</dbReference>
<evidence type="ECO:0000256" key="1">
    <source>
        <dbReference type="ARBA" id="ARBA00004141"/>
    </source>
</evidence>
<dbReference type="Proteomes" id="UP000887577">
    <property type="component" value="Unplaced"/>
</dbReference>
<reference evidence="8" key="1">
    <citation type="submission" date="2022-11" db="UniProtKB">
        <authorList>
            <consortium name="WormBaseParasite"/>
        </authorList>
    </citation>
    <scope>IDENTIFICATION</scope>
</reference>
<dbReference type="PANTHER" id="PTHR23503:SF11">
    <property type="entry name" value="MAJOR FACILITATOR SUPERFAMILY (MFS) PROFILE DOMAIN-CONTAINING PROTEIN"/>
    <property type="match status" value="1"/>
</dbReference>
<feature type="transmembrane region" description="Helical" evidence="5">
    <location>
        <begin position="29"/>
        <end position="50"/>
    </location>
</feature>
<evidence type="ECO:0000256" key="5">
    <source>
        <dbReference type="SAM" id="Phobius"/>
    </source>
</evidence>
<keyword evidence="2 5" id="KW-0812">Transmembrane</keyword>
<evidence type="ECO:0000256" key="3">
    <source>
        <dbReference type="ARBA" id="ARBA00022989"/>
    </source>
</evidence>
<evidence type="ECO:0000313" key="8">
    <source>
        <dbReference type="WBParaSite" id="PSU_v2.g16794.t1"/>
    </source>
</evidence>
<feature type="transmembrane region" description="Helical" evidence="5">
    <location>
        <begin position="206"/>
        <end position="232"/>
    </location>
</feature>
<organism evidence="7 8">
    <name type="scientific">Panagrolaimus superbus</name>
    <dbReference type="NCBI Taxonomy" id="310955"/>
    <lineage>
        <taxon>Eukaryota</taxon>
        <taxon>Metazoa</taxon>
        <taxon>Ecdysozoa</taxon>
        <taxon>Nematoda</taxon>
        <taxon>Chromadorea</taxon>
        <taxon>Rhabditida</taxon>
        <taxon>Tylenchina</taxon>
        <taxon>Panagrolaimomorpha</taxon>
        <taxon>Panagrolaimoidea</taxon>
        <taxon>Panagrolaimidae</taxon>
        <taxon>Panagrolaimus</taxon>
    </lineage>
</organism>
<dbReference type="Pfam" id="PF00083">
    <property type="entry name" value="Sugar_tr"/>
    <property type="match status" value="1"/>
</dbReference>
<dbReference type="InterPro" id="IPR005829">
    <property type="entry name" value="Sugar_transporter_CS"/>
</dbReference>
<evidence type="ECO:0000313" key="7">
    <source>
        <dbReference type="Proteomes" id="UP000887577"/>
    </source>
</evidence>
<comment type="subcellular location">
    <subcellularLocation>
        <location evidence="1">Membrane</location>
        <topology evidence="1">Multi-pass membrane protein</topology>
    </subcellularLocation>
</comment>
<feature type="domain" description="Major facilitator superfamily (MFS) profile" evidence="6">
    <location>
        <begin position="1"/>
        <end position="299"/>
    </location>
</feature>
<accession>A0A914YDH0</accession>
<dbReference type="GO" id="GO:0016020">
    <property type="term" value="C:membrane"/>
    <property type="evidence" value="ECO:0007669"/>
    <property type="project" value="UniProtKB-SubCell"/>
</dbReference>
<feature type="transmembrane region" description="Helical" evidence="5">
    <location>
        <begin position="271"/>
        <end position="295"/>
    </location>
</feature>
<dbReference type="InterPro" id="IPR036259">
    <property type="entry name" value="MFS_trans_sf"/>
</dbReference>